<dbReference type="GeneID" id="115459432"/>
<evidence type="ECO:0000313" key="14">
    <source>
        <dbReference type="Proteomes" id="UP000515156"/>
    </source>
</evidence>
<evidence type="ECO:0000256" key="7">
    <source>
        <dbReference type="ARBA" id="ARBA00022856"/>
    </source>
</evidence>
<evidence type="ECO:0000256" key="10">
    <source>
        <dbReference type="ARBA" id="ARBA00023136"/>
    </source>
</evidence>
<evidence type="ECO:0000256" key="9">
    <source>
        <dbReference type="ARBA" id="ARBA00022989"/>
    </source>
</evidence>
<keyword evidence="9 11" id="KW-1133">Transmembrane helix</keyword>
<name>A0A6P7WVD4_9AMPH</name>
<dbReference type="PANTHER" id="PTHR43394:SF14">
    <property type="entry name" value="TRANSPORTER 2, ATP BINDING CASSETTE SUBFAMILY B"/>
    <property type="match status" value="1"/>
</dbReference>
<feature type="transmembrane region" description="Helical" evidence="11">
    <location>
        <begin position="201"/>
        <end position="228"/>
    </location>
</feature>
<feature type="transmembrane region" description="Helical" evidence="11">
    <location>
        <begin position="282"/>
        <end position="302"/>
    </location>
</feature>
<dbReference type="OrthoDB" id="6500128at2759"/>
<keyword evidence="7" id="KW-0571">Peptide transport</keyword>
<dbReference type="InterPro" id="IPR039421">
    <property type="entry name" value="Type_1_exporter"/>
</dbReference>
<dbReference type="Proteomes" id="UP000515156">
    <property type="component" value="Unplaced"/>
</dbReference>
<dbReference type="PIRSF" id="PIRSF002773">
    <property type="entry name" value="ABC_prm/ATPase_B"/>
    <property type="match status" value="1"/>
</dbReference>
<evidence type="ECO:0000313" key="15">
    <source>
        <dbReference type="RefSeq" id="XP_030045116.1"/>
    </source>
</evidence>
<dbReference type="AlphaFoldDB" id="A0A6P7WVD4"/>
<keyword evidence="4 11" id="KW-0812">Transmembrane</keyword>
<dbReference type="KEGG" id="muo:115459432"/>
<organism evidence="14 15">
    <name type="scientific">Microcaecilia unicolor</name>
    <dbReference type="NCBI Taxonomy" id="1415580"/>
    <lineage>
        <taxon>Eukaryota</taxon>
        <taxon>Metazoa</taxon>
        <taxon>Chordata</taxon>
        <taxon>Craniata</taxon>
        <taxon>Vertebrata</taxon>
        <taxon>Euteleostomi</taxon>
        <taxon>Amphibia</taxon>
        <taxon>Gymnophiona</taxon>
        <taxon>Siphonopidae</taxon>
        <taxon>Microcaecilia</taxon>
    </lineage>
</organism>
<dbReference type="PROSITE" id="PS00211">
    <property type="entry name" value="ABC_TRANSPORTER_1"/>
    <property type="match status" value="1"/>
</dbReference>
<feature type="transmembrane region" description="Helical" evidence="11">
    <location>
        <begin position="28"/>
        <end position="50"/>
    </location>
</feature>
<dbReference type="GO" id="GO:0016887">
    <property type="term" value="F:ATP hydrolysis activity"/>
    <property type="evidence" value="ECO:0007669"/>
    <property type="project" value="InterPro"/>
</dbReference>
<feature type="transmembrane region" description="Helical" evidence="11">
    <location>
        <begin position="104"/>
        <end position="124"/>
    </location>
</feature>
<dbReference type="Pfam" id="PF00664">
    <property type="entry name" value="ABC_membrane"/>
    <property type="match status" value="1"/>
</dbReference>
<comment type="subcellular location">
    <subcellularLocation>
        <location evidence="1">Endomembrane system</location>
        <topology evidence="1">Multi-pass membrane protein</topology>
    </subcellularLocation>
</comment>
<dbReference type="Gene3D" id="1.20.1560.10">
    <property type="entry name" value="ABC transporter type 1, transmembrane domain"/>
    <property type="match status" value="1"/>
</dbReference>
<proteinExistence type="inferred from homology"/>
<feature type="transmembrane region" description="Helical" evidence="11">
    <location>
        <begin position="162"/>
        <end position="181"/>
    </location>
</feature>
<dbReference type="RefSeq" id="XP_030045116.1">
    <property type="nucleotide sequence ID" value="XM_030189256.1"/>
</dbReference>
<dbReference type="FunFam" id="3.40.50.300:FF:000140">
    <property type="entry name" value="Lipid A export ATP-binding/permease protein MsbA"/>
    <property type="match status" value="1"/>
</dbReference>
<dbReference type="InterPro" id="IPR017871">
    <property type="entry name" value="ABC_transporter-like_CS"/>
</dbReference>
<dbReference type="Gene3D" id="3.40.50.300">
    <property type="entry name" value="P-loop containing nucleotide triphosphate hydrolases"/>
    <property type="match status" value="1"/>
</dbReference>
<keyword evidence="10 11" id="KW-0472">Membrane</keyword>
<evidence type="ECO:0000259" key="12">
    <source>
        <dbReference type="PROSITE" id="PS50893"/>
    </source>
</evidence>
<evidence type="ECO:0000256" key="6">
    <source>
        <dbReference type="ARBA" id="ARBA00022840"/>
    </source>
</evidence>
<accession>A0A6P7WVD4</accession>
<evidence type="ECO:0000256" key="4">
    <source>
        <dbReference type="ARBA" id="ARBA00022692"/>
    </source>
</evidence>
<dbReference type="InterPro" id="IPR027417">
    <property type="entry name" value="P-loop_NTPase"/>
</dbReference>
<dbReference type="InterPro" id="IPR011527">
    <property type="entry name" value="ABC1_TM_dom"/>
</dbReference>
<sequence length="724" mass="81559">MKVIAFFLAVFVLDAAFTSLLTWLYLCFYPFSLLNATWTLALLRLMWLSGVSGKLLEKLAPPRGWLQPRHVVLHLLVLTLTSPVSDTARSLLLQEPVDLNAGVVWSLLPLYTVCVVSGLLWELLVPWHPVKDSNGAETEANGRRKAREALGRLWAYSRPDKVPLSGAFIFLTLAVICEMFIPYYTGKVIDILGSKYREAEFYVVVSLMALYSMASSLSAGCRGGLFLLSLARLTRRLRVLLFNTVVRQEIGFFESTKTGEITSRLAADTALMSRSIAINVNVFLRSLVKVVGIYCFMLNLSWQLTVLTLIDPPVTALIQEIYNRYYEGVVKDVQDSIARSSHLAGETVHAIRTVRSFATEQEEVEQYNARLLETHWLKIRRDVIRALYLLVRRVTQVAIQIIMLYYGQHLIRTGQMSSGNLVSFIMYQTESGDYIRTLVYMYGDMLHSMGAAEKVFLYLDRKPEVPTEGVLKPQSLKGHVQFKNVSFSYPSHLDVPVLKSVSFELRPGKVTALVGPSGGGKTTCISLLERFYEPQKGEILLDGRPLRDYDHKYFHTKISLVGQEPVLFARSVTENISFGLQDCSAEDVLRAAQEAYADPFIQQMEKKYMTDVGEAGGTLAGGQKQRIAIARALVRRPQLLILDEASSSLDIESEHKIQETLCKMQGLTVLVVAHRLKTVENADKIIVIEDGRVVEEGDHRQLMDKEGMYHRLVQRLFTQNGDLE</sequence>
<dbReference type="InterPro" id="IPR036640">
    <property type="entry name" value="ABC1_TM_sf"/>
</dbReference>
<dbReference type="Pfam" id="PF00005">
    <property type="entry name" value="ABC_tran"/>
    <property type="match status" value="1"/>
</dbReference>
<dbReference type="GO" id="GO:0016020">
    <property type="term" value="C:membrane"/>
    <property type="evidence" value="ECO:0007669"/>
    <property type="project" value="InterPro"/>
</dbReference>
<evidence type="ECO:0000256" key="11">
    <source>
        <dbReference type="SAM" id="Phobius"/>
    </source>
</evidence>
<dbReference type="GO" id="GO:0005524">
    <property type="term" value="F:ATP binding"/>
    <property type="evidence" value="ECO:0007669"/>
    <property type="project" value="UniProtKB-KW"/>
</dbReference>
<evidence type="ECO:0000256" key="8">
    <source>
        <dbReference type="ARBA" id="ARBA00022967"/>
    </source>
</evidence>
<reference evidence="15" key="1">
    <citation type="submission" date="2025-08" db="UniProtKB">
        <authorList>
            <consortium name="RefSeq"/>
        </authorList>
    </citation>
    <scope>IDENTIFICATION</scope>
</reference>
<evidence type="ECO:0000259" key="13">
    <source>
        <dbReference type="PROSITE" id="PS50929"/>
    </source>
</evidence>
<protein>
    <submittedName>
        <fullName evidence="15">Antigen peptide transporter 2-like</fullName>
    </submittedName>
</protein>
<comment type="similarity">
    <text evidence="2">Belongs to the ABC transporter superfamily. ABCB family. MHC peptide exporter (TC 3.A.1.209) subfamily.</text>
</comment>
<keyword evidence="6" id="KW-0067">ATP-binding</keyword>
<dbReference type="FunFam" id="1.20.1560.10:FF:000058">
    <property type="entry name" value="ABC transporter B family member 25"/>
    <property type="match status" value="1"/>
</dbReference>
<dbReference type="GO" id="GO:0015421">
    <property type="term" value="F:ABC-type oligopeptide transporter activity"/>
    <property type="evidence" value="ECO:0007669"/>
    <property type="project" value="TreeGrafter"/>
</dbReference>
<keyword evidence="5" id="KW-0547">Nucleotide-binding</keyword>
<evidence type="ECO:0000256" key="2">
    <source>
        <dbReference type="ARBA" id="ARBA00006493"/>
    </source>
</evidence>
<feature type="domain" description="ABC transmembrane type-1" evidence="13">
    <location>
        <begin position="166"/>
        <end position="447"/>
    </location>
</feature>
<feature type="domain" description="ABC transporter" evidence="12">
    <location>
        <begin position="480"/>
        <end position="715"/>
    </location>
</feature>
<dbReference type="PROSITE" id="PS50929">
    <property type="entry name" value="ABC_TM1F"/>
    <property type="match status" value="1"/>
</dbReference>
<evidence type="ECO:0000256" key="5">
    <source>
        <dbReference type="ARBA" id="ARBA00022741"/>
    </source>
</evidence>
<evidence type="ECO:0000256" key="1">
    <source>
        <dbReference type="ARBA" id="ARBA00004127"/>
    </source>
</evidence>
<dbReference type="SMART" id="SM00382">
    <property type="entry name" value="AAA"/>
    <property type="match status" value="1"/>
</dbReference>
<keyword evidence="7" id="KW-0653">Protein transport</keyword>
<gene>
    <name evidence="15" type="primary">LOC115459432</name>
</gene>
<dbReference type="PROSITE" id="PS50893">
    <property type="entry name" value="ABC_TRANSPORTER_2"/>
    <property type="match status" value="1"/>
</dbReference>
<keyword evidence="8" id="KW-1278">Translocase</keyword>
<dbReference type="InterPro" id="IPR003593">
    <property type="entry name" value="AAA+_ATPase"/>
</dbReference>
<dbReference type="PANTHER" id="PTHR43394">
    <property type="entry name" value="ATP-DEPENDENT PERMEASE MDL1, MITOCHONDRIAL"/>
    <property type="match status" value="1"/>
</dbReference>
<dbReference type="InterPro" id="IPR003439">
    <property type="entry name" value="ABC_transporter-like_ATP-bd"/>
</dbReference>
<evidence type="ECO:0000256" key="3">
    <source>
        <dbReference type="ARBA" id="ARBA00022448"/>
    </source>
</evidence>
<keyword evidence="3" id="KW-0813">Transport</keyword>
<dbReference type="SUPFAM" id="SSF52540">
    <property type="entry name" value="P-loop containing nucleoside triphosphate hydrolases"/>
    <property type="match status" value="1"/>
</dbReference>
<dbReference type="SUPFAM" id="SSF90123">
    <property type="entry name" value="ABC transporter transmembrane region"/>
    <property type="match status" value="1"/>
</dbReference>
<dbReference type="GO" id="GO:0012505">
    <property type="term" value="C:endomembrane system"/>
    <property type="evidence" value="ECO:0007669"/>
    <property type="project" value="UniProtKB-SubCell"/>
</dbReference>
<keyword evidence="14" id="KW-1185">Reference proteome</keyword>
<dbReference type="InParanoid" id="A0A6P7WVD4"/>
<dbReference type="FunCoup" id="A0A6P7WVD4">
    <property type="interactions" value="619"/>
</dbReference>